<dbReference type="PANTHER" id="PTHR12756:SF11">
    <property type="entry name" value="CYTOSOLIC CARBOXYPEPTIDASE 1"/>
    <property type="match status" value="1"/>
</dbReference>
<dbReference type="Pfam" id="PF00246">
    <property type="entry name" value="Peptidase_M14"/>
    <property type="match status" value="1"/>
</dbReference>
<dbReference type="InterPro" id="IPR050821">
    <property type="entry name" value="Cytosolic_carboxypeptidase"/>
</dbReference>
<dbReference type="OrthoDB" id="10253041at2759"/>
<reference evidence="5 6" key="1">
    <citation type="journal article" date="2015" name="Plant Cell">
        <title>Oil accumulation by the oleaginous diatom Fistulifera solaris as revealed by the genome and transcriptome.</title>
        <authorList>
            <person name="Tanaka T."/>
            <person name="Maeda Y."/>
            <person name="Veluchamy A."/>
            <person name="Tanaka M."/>
            <person name="Abida H."/>
            <person name="Marechal E."/>
            <person name="Bowler C."/>
            <person name="Muto M."/>
            <person name="Sunaga Y."/>
            <person name="Tanaka M."/>
            <person name="Yoshino T."/>
            <person name="Taniguchi T."/>
            <person name="Fukuda Y."/>
            <person name="Nemoto M."/>
            <person name="Matsumoto M."/>
            <person name="Wong P.S."/>
            <person name="Aburatani S."/>
            <person name="Fujibuchi W."/>
        </authorList>
    </citation>
    <scope>NUCLEOTIDE SEQUENCE [LARGE SCALE GENOMIC DNA]</scope>
    <source>
        <strain evidence="5 6">JPCC DA0580</strain>
    </source>
</reference>
<dbReference type="EMBL" id="BDSP01000075">
    <property type="protein sequence ID" value="GAX14151.1"/>
    <property type="molecule type" value="Genomic_DNA"/>
</dbReference>
<dbReference type="PANTHER" id="PTHR12756">
    <property type="entry name" value="CYTOSOLIC CARBOXYPEPTIDASE"/>
    <property type="match status" value="1"/>
</dbReference>
<evidence type="ECO:0000259" key="4">
    <source>
        <dbReference type="PROSITE" id="PS52035"/>
    </source>
</evidence>
<evidence type="ECO:0000256" key="1">
    <source>
        <dbReference type="ARBA" id="ARBA00001947"/>
    </source>
</evidence>
<feature type="active site" description="Proton donor/acceptor" evidence="3">
    <location>
        <position position="367"/>
    </location>
</feature>
<dbReference type="GO" id="GO:0004181">
    <property type="term" value="F:metallocarboxypeptidase activity"/>
    <property type="evidence" value="ECO:0007669"/>
    <property type="project" value="InterPro"/>
</dbReference>
<dbReference type="GO" id="GO:0006508">
    <property type="term" value="P:proteolysis"/>
    <property type="evidence" value="ECO:0007669"/>
    <property type="project" value="InterPro"/>
</dbReference>
<dbReference type="Proteomes" id="UP000198406">
    <property type="component" value="Unassembled WGS sequence"/>
</dbReference>
<dbReference type="GO" id="GO:0008270">
    <property type="term" value="F:zinc ion binding"/>
    <property type="evidence" value="ECO:0007669"/>
    <property type="project" value="InterPro"/>
</dbReference>
<feature type="domain" description="Peptidase M14" evidence="4">
    <location>
        <begin position="129"/>
        <end position="406"/>
    </location>
</feature>
<dbReference type="AlphaFoldDB" id="A0A1Z5JK42"/>
<keyword evidence="6" id="KW-1185">Reference proteome</keyword>
<dbReference type="PROSITE" id="PS52035">
    <property type="entry name" value="PEPTIDASE_M14"/>
    <property type="match status" value="1"/>
</dbReference>
<organism evidence="5 6">
    <name type="scientific">Fistulifera solaris</name>
    <name type="common">Oleaginous diatom</name>
    <dbReference type="NCBI Taxonomy" id="1519565"/>
    <lineage>
        <taxon>Eukaryota</taxon>
        <taxon>Sar</taxon>
        <taxon>Stramenopiles</taxon>
        <taxon>Ochrophyta</taxon>
        <taxon>Bacillariophyta</taxon>
        <taxon>Bacillariophyceae</taxon>
        <taxon>Bacillariophycidae</taxon>
        <taxon>Naviculales</taxon>
        <taxon>Naviculaceae</taxon>
        <taxon>Fistulifera</taxon>
    </lineage>
</organism>
<dbReference type="Gene3D" id="3.40.630.10">
    <property type="entry name" value="Zn peptidases"/>
    <property type="match status" value="1"/>
</dbReference>
<proteinExistence type="inferred from homology"/>
<comment type="similarity">
    <text evidence="2 3">Belongs to the peptidase M14 family.</text>
</comment>
<dbReference type="InterPro" id="IPR040626">
    <property type="entry name" value="Pepdidase_M14_N"/>
</dbReference>
<evidence type="ECO:0000313" key="6">
    <source>
        <dbReference type="Proteomes" id="UP000198406"/>
    </source>
</evidence>
<comment type="cofactor">
    <cofactor evidence="1">
        <name>Zn(2+)</name>
        <dbReference type="ChEBI" id="CHEBI:29105"/>
    </cofactor>
</comment>
<dbReference type="SUPFAM" id="SSF53187">
    <property type="entry name" value="Zn-dependent exopeptidases"/>
    <property type="match status" value="1"/>
</dbReference>
<evidence type="ECO:0000256" key="2">
    <source>
        <dbReference type="ARBA" id="ARBA00005988"/>
    </source>
</evidence>
<dbReference type="Pfam" id="PF18027">
    <property type="entry name" value="Pepdidase_M14_N"/>
    <property type="match status" value="1"/>
</dbReference>
<dbReference type="InParanoid" id="A0A1Z5JK42"/>
<gene>
    <name evidence="5" type="ORF">FisN_8Hh010</name>
</gene>
<evidence type="ECO:0000313" key="5">
    <source>
        <dbReference type="EMBL" id="GAX14151.1"/>
    </source>
</evidence>
<sequence length="464" mass="53726">MNSNHNAVRISCAYDGGNIQFRSTRPNELDSTITDVIVVVKQDEYTELEQIAHKQYFSFRSTVNDSTTKCRYILDNASTTSYPEAWKDATVCYTSDLYDPDSWKRVLNTRYENGKLVWDMQHTGTMYFAYFPPFSYQRHLDLIFKCQQKTTVISLGQSLEGREIECVKVGTGERNAWIIHRQHPGETMAEFYAEGLLSRLLNLNGDDLTNDPVVQQVLEMYTFYIVPCMCPDGAVRGHLRTNAAGANLNREWATKHYYEAPTLERSPEVYWVLRHMDETGVDVFLDVHGDEEIPYNFLSGAEQTPAWGPRLQALHGAFGAAYERSNSDMQLEIGYPPPESPEQAAQYMNVATNQVSNRFNCLGMTLEMPFKDCWTNKDPERGWSPARSRQLGASVLEAFIYVHPYLRDDTEFWTQLPLEDRYVEPTDDYRHLEETMPHDQFIQLNRRFYSDVHEIHKKDQAKEE</sequence>
<name>A0A1Z5JK42_FISSO</name>
<dbReference type="CDD" id="cd06234">
    <property type="entry name" value="M14_PaCCP-like"/>
    <property type="match status" value="1"/>
</dbReference>
<comment type="caution">
    <text evidence="5">The sequence shown here is derived from an EMBL/GenBank/DDBJ whole genome shotgun (WGS) entry which is preliminary data.</text>
</comment>
<dbReference type="InterPro" id="IPR000834">
    <property type="entry name" value="Peptidase_M14"/>
</dbReference>
<dbReference type="Gene3D" id="2.60.40.3120">
    <property type="match status" value="1"/>
</dbReference>
<evidence type="ECO:0000256" key="3">
    <source>
        <dbReference type="PROSITE-ProRule" id="PRU01379"/>
    </source>
</evidence>
<accession>A0A1Z5JK42</accession>
<protein>
    <recommendedName>
        <fullName evidence="4">Peptidase M14 domain-containing protein</fullName>
    </recommendedName>
</protein>